<dbReference type="GO" id="GO:0009086">
    <property type="term" value="P:methionine biosynthetic process"/>
    <property type="evidence" value="ECO:0007669"/>
    <property type="project" value="UniProtKB-KW"/>
</dbReference>
<dbReference type="Gene3D" id="3.40.50.1820">
    <property type="entry name" value="alpha/beta hydrolase"/>
    <property type="match status" value="1"/>
</dbReference>
<organism evidence="8 9">
    <name type="scientific">Variovorax boronicumulans</name>
    <dbReference type="NCBI Taxonomy" id="436515"/>
    <lineage>
        <taxon>Bacteria</taxon>
        <taxon>Pseudomonadati</taxon>
        <taxon>Pseudomonadota</taxon>
        <taxon>Betaproteobacteria</taxon>
        <taxon>Burkholderiales</taxon>
        <taxon>Comamonadaceae</taxon>
        <taxon>Variovorax</taxon>
    </lineage>
</organism>
<dbReference type="Proteomes" id="UP001244295">
    <property type="component" value="Unassembled WGS sequence"/>
</dbReference>
<evidence type="ECO:0000256" key="6">
    <source>
        <dbReference type="SAM" id="SignalP"/>
    </source>
</evidence>
<evidence type="ECO:0000259" key="7">
    <source>
        <dbReference type="Pfam" id="PF00561"/>
    </source>
</evidence>
<dbReference type="GO" id="GO:0005737">
    <property type="term" value="C:cytoplasm"/>
    <property type="evidence" value="ECO:0007669"/>
    <property type="project" value="UniProtKB-SubCell"/>
</dbReference>
<dbReference type="GO" id="GO:0009092">
    <property type="term" value="P:homoserine metabolic process"/>
    <property type="evidence" value="ECO:0007669"/>
    <property type="project" value="TreeGrafter"/>
</dbReference>
<dbReference type="Gene3D" id="1.10.1740.110">
    <property type="match status" value="1"/>
</dbReference>
<feature type="active site" evidence="5">
    <location>
        <position position="374"/>
    </location>
</feature>
<accession>A0AAW8DXG3</accession>
<dbReference type="SUPFAM" id="SSF53474">
    <property type="entry name" value="alpha/beta-Hydrolases"/>
    <property type="match status" value="1"/>
</dbReference>
<protein>
    <recommendedName>
        <fullName evidence="4">Probable acyltransferase</fullName>
        <ecNumber evidence="4">2.3.1.-</ecNumber>
    </recommendedName>
</protein>
<dbReference type="GO" id="GO:0004414">
    <property type="term" value="F:homoserine O-acetyltransferase activity"/>
    <property type="evidence" value="ECO:0007669"/>
    <property type="project" value="TreeGrafter"/>
</dbReference>
<keyword evidence="4" id="KW-0963">Cytoplasm</keyword>
<dbReference type="NCBIfam" id="NF005262">
    <property type="entry name" value="PRK06765.1"/>
    <property type="match status" value="1"/>
</dbReference>
<comment type="caution">
    <text evidence="8">The sequence shown here is derived from an EMBL/GenBank/DDBJ whole genome shotgun (WGS) entry which is preliminary data.</text>
</comment>
<evidence type="ECO:0000313" key="9">
    <source>
        <dbReference type="Proteomes" id="UP001244295"/>
    </source>
</evidence>
<name>A0AAW8DXG3_9BURK</name>
<evidence type="ECO:0000256" key="3">
    <source>
        <dbReference type="ARBA" id="ARBA00023315"/>
    </source>
</evidence>
<feature type="domain" description="AB hydrolase-1" evidence="7">
    <location>
        <begin position="141"/>
        <end position="374"/>
    </location>
</feature>
<dbReference type="EC" id="2.3.1.-" evidence="4"/>
<dbReference type="EMBL" id="JAUSRR010000005">
    <property type="protein sequence ID" value="MDP9924240.1"/>
    <property type="molecule type" value="Genomic_DNA"/>
</dbReference>
<keyword evidence="1 4" id="KW-0808">Transferase</keyword>
<gene>
    <name evidence="8" type="ORF">J2W25_003272</name>
</gene>
<comment type="subcellular location">
    <subcellularLocation>
        <location evidence="4">Cytoplasm</location>
    </subcellularLocation>
</comment>
<keyword evidence="2" id="KW-0486">Methionine biosynthesis</keyword>
<dbReference type="PANTHER" id="PTHR32268:SF11">
    <property type="entry name" value="HOMOSERINE O-ACETYLTRANSFERASE"/>
    <property type="match status" value="1"/>
</dbReference>
<feature type="signal peptide" evidence="6">
    <location>
        <begin position="1"/>
        <end position="30"/>
    </location>
</feature>
<comment type="similarity">
    <text evidence="4">Belongs to the AB hydrolase superfamily. MetX family.</text>
</comment>
<dbReference type="RefSeq" id="WP_307637179.1">
    <property type="nucleotide sequence ID" value="NZ_JAUSRR010000005.1"/>
</dbReference>
<feature type="active site" evidence="4 5">
    <location>
        <position position="341"/>
    </location>
</feature>
<dbReference type="PIRSF" id="PIRSF000443">
    <property type="entry name" value="Homoser_Ac_trans"/>
    <property type="match status" value="1"/>
</dbReference>
<dbReference type="InterPro" id="IPR029058">
    <property type="entry name" value="AB_hydrolase_fold"/>
</dbReference>
<proteinExistence type="inferred from homology"/>
<sequence>MQRSSFSLSHTLLCAAAAVCAALVTTNAQAFDGIVEKQVFNLPTYTTVNGQVIKGVRIGYETYGRLNAARDNVILINHFITGTSHAAGRYAASDAAPGYWDMIIGAGLPIDTDRFFVIATDALANPNRASATVISTGPASIDAATGKPYGPRFPVLAARDTVEVQKALLDALGIRTLYAVAGASAGAWMSVEWASAYPERVQRLVSIVGPGVDSPAYAIAKMSSWGAAVRLDPNWAHGDYHGKAEPLAGMTQAMRLVTLDALSFAWADKAFGQKWADPSKNPGEAAANQFAVDATLEKIGEARAKGMDANSWLYTLKALQLPSAKPERIKARSLFVGISSDQIFPPLLSKRAVEILKAQGTPAEYVEMNSPNGHADALGATIGLAGPAIASLLAK</sequence>
<dbReference type="HAMAP" id="MF_00296">
    <property type="entry name" value="MetX_acyltransf"/>
    <property type="match status" value="1"/>
</dbReference>
<comment type="subunit">
    <text evidence="4">Homodimer.</text>
</comment>
<keyword evidence="6" id="KW-0732">Signal</keyword>
<evidence type="ECO:0000313" key="8">
    <source>
        <dbReference type="EMBL" id="MDP9924240.1"/>
    </source>
</evidence>
<evidence type="ECO:0000256" key="4">
    <source>
        <dbReference type="HAMAP-Rule" id="MF_00296"/>
    </source>
</evidence>
<evidence type="ECO:0000256" key="5">
    <source>
        <dbReference type="PIRSR" id="PIRSR000443-1"/>
    </source>
</evidence>
<evidence type="ECO:0000256" key="2">
    <source>
        <dbReference type="ARBA" id="ARBA00023167"/>
    </source>
</evidence>
<keyword evidence="4" id="KW-0028">Amino-acid biosynthesis</keyword>
<comment type="caution">
    <text evidence="4">Lacks conserved residue(s) required for the propagation of feature annotation.</text>
</comment>
<feature type="active site" description="Nucleophile" evidence="5">
    <location>
        <position position="184"/>
    </location>
</feature>
<dbReference type="PANTHER" id="PTHR32268">
    <property type="entry name" value="HOMOSERINE O-ACETYLTRANSFERASE"/>
    <property type="match status" value="1"/>
</dbReference>
<reference evidence="8" key="1">
    <citation type="submission" date="2023-07" db="EMBL/GenBank/DDBJ databases">
        <title>Sorghum-associated microbial communities from plants grown in Nebraska, USA.</title>
        <authorList>
            <person name="Schachtman D."/>
        </authorList>
    </citation>
    <scope>NUCLEOTIDE SEQUENCE</scope>
    <source>
        <strain evidence="8">DS2795</strain>
    </source>
</reference>
<feature type="chain" id="PRO_5043936549" description="Probable acyltransferase" evidence="6">
    <location>
        <begin position="31"/>
        <end position="395"/>
    </location>
</feature>
<dbReference type="AlphaFoldDB" id="A0AAW8DXG3"/>
<dbReference type="Pfam" id="PF00561">
    <property type="entry name" value="Abhydrolase_1"/>
    <property type="match status" value="1"/>
</dbReference>
<dbReference type="InterPro" id="IPR008220">
    <property type="entry name" value="HAT_MetX-like"/>
</dbReference>
<keyword evidence="3 4" id="KW-0012">Acyltransferase</keyword>
<dbReference type="InterPro" id="IPR000073">
    <property type="entry name" value="AB_hydrolase_1"/>
</dbReference>
<evidence type="ECO:0000256" key="1">
    <source>
        <dbReference type="ARBA" id="ARBA00022679"/>
    </source>
</evidence>